<evidence type="ECO:0000256" key="1">
    <source>
        <dbReference type="SAM" id="MobiDB-lite"/>
    </source>
</evidence>
<feature type="compositionally biased region" description="Polar residues" evidence="1">
    <location>
        <begin position="412"/>
        <end position="423"/>
    </location>
</feature>
<feature type="compositionally biased region" description="Polar residues" evidence="1">
    <location>
        <begin position="321"/>
        <end position="335"/>
    </location>
</feature>
<dbReference type="AlphaFoldDB" id="A0A8H7Q2V8"/>
<dbReference type="Proteomes" id="UP000654370">
    <property type="component" value="Unassembled WGS sequence"/>
</dbReference>
<keyword evidence="3" id="KW-1185">Reference proteome</keyword>
<comment type="caution">
    <text evidence="2">The sequence shown here is derived from an EMBL/GenBank/DDBJ whole genome shotgun (WGS) entry which is preliminary data.</text>
</comment>
<reference evidence="2" key="1">
    <citation type="submission" date="2020-12" db="EMBL/GenBank/DDBJ databases">
        <title>Metabolic potential, ecology and presence of endohyphal bacteria is reflected in genomic diversity of Mucoromycotina.</title>
        <authorList>
            <person name="Muszewska A."/>
            <person name="Okrasinska A."/>
            <person name="Steczkiewicz K."/>
            <person name="Drgas O."/>
            <person name="Orlowska M."/>
            <person name="Perlinska-Lenart U."/>
            <person name="Aleksandrzak-Piekarczyk T."/>
            <person name="Szatraj K."/>
            <person name="Zielenkiewicz U."/>
            <person name="Pilsyk S."/>
            <person name="Malc E."/>
            <person name="Mieczkowski P."/>
            <person name="Kruszewska J.S."/>
            <person name="Biernat P."/>
            <person name="Pawlowska J."/>
        </authorList>
    </citation>
    <scope>NUCLEOTIDE SEQUENCE</scope>
    <source>
        <strain evidence="2">WA0000067209</strain>
    </source>
</reference>
<gene>
    <name evidence="2" type="ORF">INT43_000850</name>
</gene>
<name>A0A8H7Q2V8_MORIS</name>
<protein>
    <submittedName>
        <fullName evidence="2">Uncharacterized protein</fullName>
    </submittedName>
</protein>
<dbReference type="EMBL" id="JAEPQZ010000002">
    <property type="protein sequence ID" value="KAG2184937.1"/>
    <property type="molecule type" value="Genomic_DNA"/>
</dbReference>
<evidence type="ECO:0000313" key="3">
    <source>
        <dbReference type="Proteomes" id="UP000654370"/>
    </source>
</evidence>
<feature type="region of interest" description="Disordered" evidence="1">
    <location>
        <begin position="368"/>
        <end position="423"/>
    </location>
</feature>
<accession>A0A8H7Q2V8</accession>
<sequence length="455" mass="50887">MLGVGDIVVHGYAHRSELEGRVVCGTVIDNGFGQFVTKLSFSSAFPKLLLKDRGVKKFEKEIRIFAMYKALTMLDDDMFRAYRPQENHVLTEEIIRQVAIYLFTINAVDRLRHLLSRYGQFFKDHLDLLKGEDILTNLGMPISQYLDIPLFLTKLCNAIYWCRPTTALKIGSKICNVADDFEESRRHIVELYREAVSDVADDAGSGSKCCREYDYCACSTLPTEYVTVDFYKMYWRLPCVIIAENEDEAYKDLKRDPKFKVTKLGVRGLPNALHDAWAGQHALIAGESYLLSRYRSNLKRTQRDLDDILKEALSTFDNYKQSQKLSRNTNESPTGVSGLGNGTDLTTHKSVTAIASISEHTTITAITANSTKSRSDSADSSTASPLIKSRITPNDGEIFTASTATLPDPYTGGTSENTESSDPASDCYSWPCCKSDSFFDILTSTSGIIDQDQIE</sequence>
<organism evidence="2 3">
    <name type="scientific">Mortierella isabellina</name>
    <name type="common">Filamentous fungus</name>
    <name type="synonym">Umbelopsis isabellina</name>
    <dbReference type="NCBI Taxonomy" id="91625"/>
    <lineage>
        <taxon>Eukaryota</taxon>
        <taxon>Fungi</taxon>
        <taxon>Fungi incertae sedis</taxon>
        <taxon>Mucoromycota</taxon>
        <taxon>Mucoromycotina</taxon>
        <taxon>Umbelopsidomycetes</taxon>
        <taxon>Umbelopsidales</taxon>
        <taxon>Umbelopsidaceae</taxon>
        <taxon>Umbelopsis</taxon>
    </lineage>
</organism>
<feature type="region of interest" description="Disordered" evidence="1">
    <location>
        <begin position="321"/>
        <end position="343"/>
    </location>
</feature>
<proteinExistence type="predicted"/>
<evidence type="ECO:0000313" key="2">
    <source>
        <dbReference type="EMBL" id="KAG2184937.1"/>
    </source>
</evidence>